<gene>
    <name evidence="1" type="ORF">HJG63_008849</name>
</gene>
<organism evidence="1 2">
    <name type="scientific">Rousettus aegyptiacus</name>
    <name type="common">Egyptian fruit bat</name>
    <name type="synonym">Pteropus aegyptiacus</name>
    <dbReference type="NCBI Taxonomy" id="9407"/>
    <lineage>
        <taxon>Eukaryota</taxon>
        <taxon>Metazoa</taxon>
        <taxon>Chordata</taxon>
        <taxon>Craniata</taxon>
        <taxon>Vertebrata</taxon>
        <taxon>Euteleostomi</taxon>
        <taxon>Mammalia</taxon>
        <taxon>Eutheria</taxon>
        <taxon>Laurasiatheria</taxon>
        <taxon>Chiroptera</taxon>
        <taxon>Yinpterochiroptera</taxon>
        <taxon>Pteropodoidea</taxon>
        <taxon>Pteropodidae</taxon>
        <taxon>Rousettinae</taxon>
        <taxon>Rousettus</taxon>
    </lineage>
</organism>
<evidence type="ECO:0000313" key="2">
    <source>
        <dbReference type="Proteomes" id="UP000593571"/>
    </source>
</evidence>
<dbReference type="EMBL" id="JACASE010000013">
    <property type="protein sequence ID" value="KAF6418845.1"/>
    <property type="molecule type" value="Genomic_DNA"/>
</dbReference>
<dbReference type="Proteomes" id="UP000593571">
    <property type="component" value="Unassembled WGS sequence"/>
</dbReference>
<proteinExistence type="predicted"/>
<reference evidence="1 2" key="1">
    <citation type="journal article" date="2020" name="Nature">
        <title>Six reference-quality genomes reveal evolution of bat adaptations.</title>
        <authorList>
            <person name="Jebb D."/>
            <person name="Huang Z."/>
            <person name="Pippel M."/>
            <person name="Hughes G.M."/>
            <person name="Lavrichenko K."/>
            <person name="Devanna P."/>
            <person name="Winkler S."/>
            <person name="Jermiin L.S."/>
            <person name="Skirmuntt E.C."/>
            <person name="Katzourakis A."/>
            <person name="Burkitt-Gray L."/>
            <person name="Ray D.A."/>
            <person name="Sullivan K.A.M."/>
            <person name="Roscito J.G."/>
            <person name="Kirilenko B.M."/>
            <person name="Davalos L.M."/>
            <person name="Corthals A.P."/>
            <person name="Power M.L."/>
            <person name="Jones G."/>
            <person name="Ransome R.D."/>
            <person name="Dechmann D.K.N."/>
            <person name="Locatelli A.G."/>
            <person name="Puechmaille S.J."/>
            <person name="Fedrigo O."/>
            <person name="Jarvis E.D."/>
            <person name="Hiller M."/>
            <person name="Vernes S.C."/>
            <person name="Myers E.W."/>
            <person name="Teeling E.C."/>
        </authorList>
    </citation>
    <scope>NUCLEOTIDE SEQUENCE [LARGE SCALE GENOMIC DNA]</scope>
    <source>
        <strain evidence="1">MRouAeg1</strain>
        <tissue evidence="1">Muscle</tissue>
    </source>
</reference>
<comment type="caution">
    <text evidence="1">The sequence shown here is derived from an EMBL/GenBank/DDBJ whole genome shotgun (WGS) entry which is preliminary data.</text>
</comment>
<name>A0A7J8D705_ROUAE</name>
<dbReference type="AlphaFoldDB" id="A0A7J8D705"/>
<evidence type="ECO:0000313" key="1">
    <source>
        <dbReference type="EMBL" id="KAF6418845.1"/>
    </source>
</evidence>
<sequence>MWAGPIQSIEGFLEPRRTSLKEERTLPADGLRTGAAIPTLPWVSSLLACPADFGLISLTHRSQFLKINKSQSLSLSISLSISLRPPTPSLPPSLPPSSPFSLSLSHSLYIHTSFWFCFSREP</sequence>
<accession>A0A7J8D705</accession>
<protein>
    <submittedName>
        <fullName evidence="1">Uncharacterized protein</fullName>
    </submittedName>
</protein>
<keyword evidence="2" id="KW-1185">Reference proteome</keyword>